<organism evidence="1 2">
    <name type="scientific">Mesorhizobium escarrei</name>
    <dbReference type="NCBI Taxonomy" id="666018"/>
    <lineage>
        <taxon>Bacteria</taxon>
        <taxon>Pseudomonadati</taxon>
        <taxon>Pseudomonadota</taxon>
        <taxon>Alphaproteobacteria</taxon>
        <taxon>Hyphomicrobiales</taxon>
        <taxon>Phyllobacteriaceae</taxon>
        <taxon>Mesorhizobium</taxon>
    </lineage>
</organism>
<dbReference type="Proteomes" id="UP001153050">
    <property type="component" value="Unassembled WGS sequence"/>
</dbReference>
<comment type="caution">
    <text evidence="1">The sequence shown here is derived from an EMBL/GenBank/DDBJ whole genome shotgun (WGS) entry which is preliminary data.</text>
</comment>
<dbReference type="InterPro" id="IPR025506">
    <property type="entry name" value="Abi_alpha"/>
</dbReference>
<reference evidence="1 2" key="1">
    <citation type="submission" date="2022-03" db="EMBL/GenBank/DDBJ databases">
        <authorList>
            <person name="Brunel B."/>
        </authorList>
    </citation>
    <scope>NUCLEOTIDE SEQUENCE [LARGE SCALE GENOMIC DNA]</scope>
    <source>
        <strain evidence="1">STM5069sample</strain>
    </source>
</reference>
<proteinExistence type="predicted"/>
<evidence type="ECO:0008006" key="3">
    <source>
        <dbReference type="Google" id="ProtNLM"/>
    </source>
</evidence>
<dbReference type="EMBL" id="CAKXZT010000166">
    <property type="protein sequence ID" value="CAH2408325.1"/>
    <property type="molecule type" value="Genomic_DNA"/>
</dbReference>
<keyword evidence="2" id="KW-1185">Reference proteome</keyword>
<gene>
    <name evidence="1" type="ORF">MES5069_680035</name>
</gene>
<name>A0ABN8KDL1_9HYPH</name>
<accession>A0ABN8KDL1</accession>
<evidence type="ECO:0000313" key="1">
    <source>
        <dbReference type="EMBL" id="CAH2408325.1"/>
    </source>
</evidence>
<sequence length="234" mass="25792">MISDEEAKAAQELAKLGQKSVEAASDAGGWLTKTFGKAFDHMSEAFADKAAAYRVRNRATVVAKTRAHLEKLGVTDFKAIDFRNGIPLLESISDEPEESVQDLWAAYLANALDSSQQSVVINRLIINVIKNLEPTDLPVIRRLAAEDLSIPVHDPIRLDHEHFSVEEPDLSNTFARLTALGLFAFENSGSVGFAPDPEWKVACQMEVNTELGEFRATPLLMLFNRSIQQPPSSN</sequence>
<protein>
    <recommendedName>
        <fullName evidence="3">DUF4393 domain-containing protein</fullName>
    </recommendedName>
</protein>
<dbReference type="Pfam" id="PF14337">
    <property type="entry name" value="Abi_alpha"/>
    <property type="match status" value="1"/>
</dbReference>
<dbReference type="RefSeq" id="WP_254021602.1">
    <property type="nucleotide sequence ID" value="NZ_CAKXZT010000166.1"/>
</dbReference>
<evidence type="ECO:0000313" key="2">
    <source>
        <dbReference type="Proteomes" id="UP001153050"/>
    </source>
</evidence>